<dbReference type="PANTHER" id="PTHR43008:SF4">
    <property type="entry name" value="CHAIN DEHYDROGENASE, PUTATIVE (AFU_ORTHOLOGUE AFUA_4G08710)-RELATED"/>
    <property type="match status" value="1"/>
</dbReference>
<dbReference type="STRING" id="2282107.A0A286UFE5"/>
<evidence type="ECO:0000256" key="2">
    <source>
        <dbReference type="ARBA" id="ARBA00022857"/>
    </source>
</evidence>
<dbReference type="SUPFAM" id="SSF51735">
    <property type="entry name" value="NAD(P)-binding Rossmann-fold domains"/>
    <property type="match status" value="1"/>
</dbReference>
<accession>A0A286UFE5</accession>
<dbReference type="Gene3D" id="3.40.50.720">
    <property type="entry name" value="NAD(P)-binding Rossmann-like Domain"/>
    <property type="match status" value="1"/>
</dbReference>
<sequence length="338" mass="36098">MRFLVPRLRLGHTSLLAGGPSYVASLKTAHTVKSFSVSANASIPKSHSPAPIIGVQAALKAASDPSFIPRATLLQKEFSLEGRVAVVTGAQRGLGLEMAEALAEAGATVYCLDLPSKPDPSFEATKTFVEKMQGRVGSARLEYASVDVTNQKAIWDLVAEIAGKEGRLDVCVAAAGILRGEDCLEYSAEEFEKLMRVNVNGVLYTAQAAGRQMSKFGSPGSIVLIASMSGSVTNKGQHWVAYNTSKSAVIQMGRSMACELGSNKIRVNTLSPGYIYTALTAAYLDKQPDLFSEWSEQNPLRRLGRPDELRGVVTWLASDASTFCTGSDILVSGGHHAW</sequence>
<dbReference type="PRINTS" id="PR00080">
    <property type="entry name" value="SDRFAMILY"/>
</dbReference>
<dbReference type="OrthoDB" id="1669814at2759"/>
<organism evidence="4 5">
    <name type="scientific">Pyrrhoderma noxium</name>
    <dbReference type="NCBI Taxonomy" id="2282107"/>
    <lineage>
        <taxon>Eukaryota</taxon>
        <taxon>Fungi</taxon>
        <taxon>Dikarya</taxon>
        <taxon>Basidiomycota</taxon>
        <taxon>Agaricomycotina</taxon>
        <taxon>Agaricomycetes</taxon>
        <taxon>Hymenochaetales</taxon>
        <taxon>Hymenochaetaceae</taxon>
        <taxon>Pyrrhoderma</taxon>
    </lineage>
</organism>
<dbReference type="PANTHER" id="PTHR43008">
    <property type="entry name" value="BENZIL REDUCTASE"/>
    <property type="match status" value="1"/>
</dbReference>
<dbReference type="InterPro" id="IPR020904">
    <property type="entry name" value="Sc_DH/Rdtase_CS"/>
</dbReference>
<dbReference type="InterPro" id="IPR036291">
    <property type="entry name" value="NAD(P)-bd_dom_sf"/>
</dbReference>
<keyword evidence="2" id="KW-0521">NADP</keyword>
<dbReference type="PROSITE" id="PS00061">
    <property type="entry name" value="ADH_SHORT"/>
    <property type="match status" value="1"/>
</dbReference>
<keyword evidence="3" id="KW-0560">Oxidoreductase</keyword>
<dbReference type="InterPro" id="IPR002347">
    <property type="entry name" value="SDR_fam"/>
</dbReference>
<evidence type="ECO:0000313" key="5">
    <source>
        <dbReference type="Proteomes" id="UP000217199"/>
    </source>
</evidence>
<dbReference type="GO" id="GO:0016616">
    <property type="term" value="F:oxidoreductase activity, acting on the CH-OH group of donors, NAD or NADP as acceptor"/>
    <property type="evidence" value="ECO:0007669"/>
    <property type="project" value="UniProtKB-ARBA"/>
</dbReference>
<comment type="caution">
    <text evidence="4">The sequence shown here is derived from an EMBL/GenBank/DDBJ whole genome shotgun (WGS) entry which is preliminary data.</text>
</comment>
<dbReference type="PRINTS" id="PR00081">
    <property type="entry name" value="GDHRDH"/>
</dbReference>
<dbReference type="EMBL" id="NBII01000006">
    <property type="protein sequence ID" value="PAV18342.1"/>
    <property type="molecule type" value="Genomic_DNA"/>
</dbReference>
<dbReference type="FunFam" id="3.40.50.720:FF:000245">
    <property type="entry name" value="Short chain dehydrogenase, putative"/>
    <property type="match status" value="1"/>
</dbReference>
<dbReference type="GO" id="GO:0050664">
    <property type="term" value="F:oxidoreductase activity, acting on NAD(P)H, oxygen as acceptor"/>
    <property type="evidence" value="ECO:0007669"/>
    <property type="project" value="TreeGrafter"/>
</dbReference>
<dbReference type="Pfam" id="PF13561">
    <property type="entry name" value="adh_short_C2"/>
    <property type="match status" value="1"/>
</dbReference>
<evidence type="ECO:0000256" key="3">
    <source>
        <dbReference type="ARBA" id="ARBA00023002"/>
    </source>
</evidence>
<proteinExistence type="inferred from homology"/>
<protein>
    <submittedName>
        <fullName evidence="4">NAD-binding protein</fullName>
    </submittedName>
</protein>
<dbReference type="Proteomes" id="UP000217199">
    <property type="component" value="Unassembled WGS sequence"/>
</dbReference>
<comment type="similarity">
    <text evidence="1">Belongs to the short-chain dehydrogenases/reductases (SDR) family.</text>
</comment>
<keyword evidence="5" id="KW-1185">Reference proteome</keyword>
<evidence type="ECO:0000256" key="1">
    <source>
        <dbReference type="ARBA" id="ARBA00006484"/>
    </source>
</evidence>
<reference evidence="4 5" key="1">
    <citation type="journal article" date="2017" name="Mol. Ecol.">
        <title>Comparative and population genomic landscape of Phellinus noxius: A hypervariable fungus causing root rot in trees.</title>
        <authorList>
            <person name="Chung C.L."/>
            <person name="Lee T.J."/>
            <person name="Akiba M."/>
            <person name="Lee H.H."/>
            <person name="Kuo T.H."/>
            <person name="Liu D."/>
            <person name="Ke H.M."/>
            <person name="Yokoi T."/>
            <person name="Roa M.B."/>
            <person name="Lu M.J."/>
            <person name="Chang Y.Y."/>
            <person name="Ann P.J."/>
            <person name="Tsai J.N."/>
            <person name="Chen C.Y."/>
            <person name="Tzean S.S."/>
            <person name="Ota Y."/>
            <person name="Hattori T."/>
            <person name="Sahashi N."/>
            <person name="Liou R.F."/>
            <person name="Kikuchi T."/>
            <person name="Tsai I.J."/>
        </authorList>
    </citation>
    <scope>NUCLEOTIDE SEQUENCE [LARGE SCALE GENOMIC DNA]</scope>
    <source>
        <strain evidence="4 5">FFPRI411160</strain>
    </source>
</reference>
<dbReference type="InParanoid" id="A0A286UFE5"/>
<dbReference type="AlphaFoldDB" id="A0A286UFE5"/>
<evidence type="ECO:0000313" key="4">
    <source>
        <dbReference type="EMBL" id="PAV18342.1"/>
    </source>
</evidence>
<name>A0A286UFE5_9AGAM</name>
<gene>
    <name evidence="4" type="ORF">PNOK_0682800</name>
</gene>